<protein>
    <submittedName>
        <fullName evidence="2">Uncharacterized protein</fullName>
    </submittedName>
</protein>
<dbReference type="EMBL" id="CABIKO010000805">
    <property type="protein sequence ID" value="VVA39523.1"/>
    <property type="molecule type" value="Genomic_DNA"/>
</dbReference>
<sequence>MDGTSPPLLKTSIFSKWPQEKISNPPFRSARVEQKQIWAPTDPRTNGTSHSFGIQARALKFCAKSPKVLTEINEPSSTDPSQANYPCARPDNFQNKIKP</sequence>
<name>A0A5E4GIV3_PRUDU</name>
<dbReference type="Gramene" id="VVA39523">
    <property type="protein sequence ID" value="VVA39523"/>
    <property type="gene ID" value="Prudul26B002514"/>
</dbReference>
<dbReference type="Proteomes" id="UP000327085">
    <property type="component" value="Chromosome 5"/>
</dbReference>
<feature type="compositionally biased region" description="Polar residues" evidence="1">
    <location>
        <begin position="73"/>
        <end position="84"/>
    </location>
</feature>
<dbReference type="InParanoid" id="A0A5E4GIV3"/>
<evidence type="ECO:0000256" key="1">
    <source>
        <dbReference type="SAM" id="MobiDB-lite"/>
    </source>
</evidence>
<accession>A0A5E4GIV3</accession>
<evidence type="ECO:0000313" key="3">
    <source>
        <dbReference type="Proteomes" id="UP000327085"/>
    </source>
</evidence>
<organism evidence="2 3">
    <name type="scientific">Prunus dulcis</name>
    <name type="common">Almond</name>
    <name type="synonym">Amygdalus dulcis</name>
    <dbReference type="NCBI Taxonomy" id="3755"/>
    <lineage>
        <taxon>Eukaryota</taxon>
        <taxon>Viridiplantae</taxon>
        <taxon>Streptophyta</taxon>
        <taxon>Embryophyta</taxon>
        <taxon>Tracheophyta</taxon>
        <taxon>Spermatophyta</taxon>
        <taxon>Magnoliopsida</taxon>
        <taxon>eudicotyledons</taxon>
        <taxon>Gunneridae</taxon>
        <taxon>Pentapetalae</taxon>
        <taxon>rosids</taxon>
        <taxon>fabids</taxon>
        <taxon>Rosales</taxon>
        <taxon>Rosaceae</taxon>
        <taxon>Amygdaloideae</taxon>
        <taxon>Amygdaleae</taxon>
        <taxon>Prunus</taxon>
    </lineage>
</organism>
<reference evidence="3" key="1">
    <citation type="journal article" date="2020" name="Plant J.">
        <title>Transposons played a major role in the diversification between the closely related almond and peach genomes: results from the almond genome sequence.</title>
        <authorList>
            <person name="Alioto T."/>
            <person name="Alexiou K.G."/>
            <person name="Bardil A."/>
            <person name="Barteri F."/>
            <person name="Castanera R."/>
            <person name="Cruz F."/>
            <person name="Dhingra A."/>
            <person name="Duval H."/>
            <person name="Fernandez I Marti A."/>
            <person name="Frias L."/>
            <person name="Galan B."/>
            <person name="Garcia J.L."/>
            <person name="Howad W."/>
            <person name="Gomez-Garrido J."/>
            <person name="Gut M."/>
            <person name="Julca I."/>
            <person name="Morata J."/>
            <person name="Puigdomenech P."/>
            <person name="Ribeca P."/>
            <person name="Rubio Cabetas M.J."/>
            <person name="Vlasova A."/>
            <person name="Wirthensohn M."/>
            <person name="Garcia-Mas J."/>
            <person name="Gabaldon T."/>
            <person name="Casacuberta J.M."/>
            <person name="Arus P."/>
        </authorList>
    </citation>
    <scope>NUCLEOTIDE SEQUENCE [LARGE SCALE GENOMIC DNA]</scope>
    <source>
        <strain evidence="3">cv. Texas</strain>
    </source>
</reference>
<evidence type="ECO:0000313" key="2">
    <source>
        <dbReference type="EMBL" id="VVA39523.1"/>
    </source>
</evidence>
<dbReference type="AlphaFoldDB" id="A0A5E4GIV3"/>
<gene>
    <name evidence="2" type="ORF">ALMOND_2B002514</name>
</gene>
<proteinExistence type="predicted"/>
<feature type="region of interest" description="Disordered" evidence="1">
    <location>
        <begin position="70"/>
        <end position="99"/>
    </location>
</feature>